<evidence type="ECO:0000313" key="2">
    <source>
        <dbReference type="Proteomes" id="UP000447434"/>
    </source>
</evidence>
<comment type="caution">
    <text evidence="1">The sequence shown here is derived from an EMBL/GenBank/DDBJ whole genome shotgun (WGS) entry which is preliminary data.</text>
</comment>
<sequence length="129" mass="14365">MNFSSCDSEVFTYFTLSRILLIKSCSDPNKSFATLLKVRAMQLPTSKRPLRICEFFTNSNGLRFSRATSFDACLQVTENSLPSRLQSETQAATAWLSAESESGYGSIITLRILLCNFQSLSTKCPVINT</sequence>
<dbReference type="AlphaFoldDB" id="A0A6A4NYX1"/>
<accession>A0A6A4NYX1</accession>
<protein>
    <submittedName>
        <fullName evidence="1">Uncharacterized protein</fullName>
    </submittedName>
</protein>
<proteinExistence type="predicted"/>
<keyword evidence="2" id="KW-1185">Reference proteome</keyword>
<gene>
    <name evidence="1" type="ORF">Lalb_Chr16g0389841</name>
</gene>
<organism evidence="1 2">
    <name type="scientific">Lupinus albus</name>
    <name type="common">White lupine</name>
    <name type="synonym">Lupinus termis</name>
    <dbReference type="NCBI Taxonomy" id="3870"/>
    <lineage>
        <taxon>Eukaryota</taxon>
        <taxon>Viridiplantae</taxon>
        <taxon>Streptophyta</taxon>
        <taxon>Embryophyta</taxon>
        <taxon>Tracheophyta</taxon>
        <taxon>Spermatophyta</taxon>
        <taxon>Magnoliopsida</taxon>
        <taxon>eudicotyledons</taxon>
        <taxon>Gunneridae</taxon>
        <taxon>Pentapetalae</taxon>
        <taxon>rosids</taxon>
        <taxon>fabids</taxon>
        <taxon>Fabales</taxon>
        <taxon>Fabaceae</taxon>
        <taxon>Papilionoideae</taxon>
        <taxon>50 kb inversion clade</taxon>
        <taxon>genistoids sensu lato</taxon>
        <taxon>core genistoids</taxon>
        <taxon>Genisteae</taxon>
        <taxon>Lupinus</taxon>
    </lineage>
</organism>
<evidence type="ECO:0000313" key="1">
    <source>
        <dbReference type="EMBL" id="KAE9597743.1"/>
    </source>
</evidence>
<reference evidence="2" key="1">
    <citation type="journal article" date="2020" name="Nat. Commun.">
        <title>Genome sequence of the cluster root forming white lupin.</title>
        <authorList>
            <person name="Hufnagel B."/>
            <person name="Marques A."/>
            <person name="Soriano A."/>
            <person name="Marques L."/>
            <person name="Divol F."/>
            <person name="Doumas P."/>
            <person name="Sallet E."/>
            <person name="Mancinotti D."/>
            <person name="Carrere S."/>
            <person name="Marande W."/>
            <person name="Arribat S."/>
            <person name="Keller J."/>
            <person name="Huneau C."/>
            <person name="Blein T."/>
            <person name="Aime D."/>
            <person name="Laguerre M."/>
            <person name="Taylor J."/>
            <person name="Schubert V."/>
            <person name="Nelson M."/>
            <person name="Geu-Flores F."/>
            <person name="Crespi M."/>
            <person name="Gallardo-Guerrero K."/>
            <person name="Delaux P.-M."/>
            <person name="Salse J."/>
            <person name="Berges H."/>
            <person name="Guyot R."/>
            <person name="Gouzy J."/>
            <person name="Peret B."/>
        </authorList>
    </citation>
    <scope>NUCLEOTIDE SEQUENCE [LARGE SCALE GENOMIC DNA]</scope>
    <source>
        <strain evidence="2">cv. Amiga</strain>
    </source>
</reference>
<dbReference type="Proteomes" id="UP000447434">
    <property type="component" value="Chromosome 16"/>
</dbReference>
<dbReference type="EMBL" id="WOCE01000016">
    <property type="protein sequence ID" value="KAE9597743.1"/>
    <property type="molecule type" value="Genomic_DNA"/>
</dbReference>
<name>A0A6A4NYX1_LUPAL</name>